<dbReference type="Proteomes" id="UP000249645">
    <property type="component" value="Unassembled WGS sequence"/>
</dbReference>
<evidence type="ECO:0000259" key="2">
    <source>
        <dbReference type="PROSITE" id="PS50022"/>
    </source>
</evidence>
<evidence type="ECO:0000313" key="4">
    <source>
        <dbReference type="Proteomes" id="UP000249645"/>
    </source>
</evidence>
<dbReference type="InterPro" id="IPR000421">
    <property type="entry name" value="FA58C"/>
</dbReference>
<feature type="non-terminal residue" evidence="3">
    <location>
        <position position="279"/>
    </location>
</feature>
<dbReference type="SUPFAM" id="SSF49785">
    <property type="entry name" value="Galactose-binding domain-like"/>
    <property type="match status" value="1"/>
</dbReference>
<comment type="caution">
    <text evidence="3">The sequence shown here is derived from an EMBL/GenBank/DDBJ whole genome shotgun (WGS) entry which is preliminary data.</text>
</comment>
<dbReference type="PROSITE" id="PS50022">
    <property type="entry name" value="FA58C_3"/>
    <property type="match status" value="1"/>
</dbReference>
<feature type="domain" description="F5/8 type C" evidence="2">
    <location>
        <begin position="171"/>
        <end position="279"/>
    </location>
</feature>
<gene>
    <name evidence="3" type="ORF">DI598_16170</name>
</gene>
<evidence type="ECO:0000256" key="1">
    <source>
        <dbReference type="SAM" id="SignalP"/>
    </source>
</evidence>
<dbReference type="EMBL" id="QFOI01000392">
    <property type="protein sequence ID" value="PZP43071.1"/>
    <property type="molecule type" value="Genomic_DNA"/>
</dbReference>
<dbReference type="Gene3D" id="2.60.120.260">
    <property type="entry name" value="Galactose-binding domain-like"/>
    <property type="match status" value="1"/>
</dbReference>
<feature type="signal peptide" evidence="1">
    <location>
        <begin position="1"/>
        <end position="30"/>
    </location>
</feature>
<dbReference type="AlphaFoldDB" id="A0A2W5EG67"/>
<dbReference type="Pfam" id="PF08522">
    <property type="entry name" value="BT_3987-like_N"/>
    <property type="match status" value="1"/>
</dbReference>
<sequence>MKISFNKLKTIPKLLSVVLFCLAFSNCVKWDKITSAEEGKVYMASAYGTRSTLTIYRIDSLQTYNFGATLAGFNGAQQDLTVNFAVDTSLVNQYNTDNAYLGVTYKVLPTSSYSLSGLSSVIKSGKTETDSLSFSIAANELSMGIHYILPIKISSVSGNNPIDSTLGVTYFKIDTISIRSRDLTSLGTLTVSNDNASGSTATEGSSKLIDNDITTKFLTSSYTSSFWAMLKLSSSQKINAYTLTSGNDASERDPKTWQLEASDDGTNWTTVDSRTNYAF</sequence>
<evidence type="ECO:0000313" key="3">
    <source>
        <dbReference type="EMBL" id="PZP43071.1"/>
    </source>
</evidence>
<name>A0A2W5EG67_9SPHI</name>
<dbReference type="InterPro" id="IPR013728">
    <property type="entry name" value="BT_3987-like_N"/>
</dbReference>
<dbReference type="InterPro" id="IPR008979">
    <property type="entry name" value="Galactose-bd-like_sf"/>
</dbReference>
<feature type="chain" id="PRO_5016045236" description="F5/8 type C domain-containing protein" evidence="1">
    <location>
        <begin position="31"/>
        <end position="279"/>
    </location>
</feature>
<keyword evidence="1" id="KW-0732">Signal</keyword>
<dbReference type="Pfam" id="PF00754">
    <property type="entry name" value="F5_F8_type_C"/>
    <property type="match status" value="1"/>
</dbReference>
<dbReference type="Gene3D" id="2.60.40.1740">
    <property type="entry name" value="hypothetical protein (bacova_03559)"/>
    <property type="match status" value="1"/>
</dbReference>
<reference evidence="3 4" key="1">
    <citation type="submission" date="2017-11" db="EMBL/GenBank/DDBJ databases">
        <title>Infants hospitalized years apart are colonized by the same room-sourced microbial strains.</title>
        <authorList>
            <person name="Brooks B."/>
            <person name="Olm M.R."/>
            <person name="Firek B.A."/>
            <person name="Baker R."/>
            <person name="Thomas B.C."/>
            <person name="Morowitz M.J."/>
            <person name="Banfield J.F."/>
        </authorList>
    </citation>
    <scope>NUCLEOTIDE SEQUENCE [LARGE SCALE GENOMIC DNA]</scope>
    <source>
        <strain evidence="3">S2_009_000_R2_76</strain>
    </source>
</reference>
<proteinExistence type="predicted"/>
<organism evidence="3 4">
    <name type="scientific">Pseudopedobacter saltans</name>
    <dbReference type="NCBI Taxonomy" id="151895"/>
    <lineage>
        <taxon>Bacteria</taxon>
        <taxon>Pseudomonadati</taxon>
        <taxon>Bacteroidota</taxon>
        <taxon>Sphingobacteriia</taxon>
        <taxon>Sphingobacteriales</taxon>
        <taxon>Sphingobacteriaceae</taxon>
        <taxon>Pseudopedobacter</taxon>
    </lineage>
</organism>
<accession>A0A2W5EG67</accession>
<protein>
    <recommendedName>
        <fullName evidence="2">F5/8 type C domain-containing protein</fullName>
    </recommendedName>
</protein>